<dbReference type="KEGG" id="mbn:Mboo_1713"/>
<gene>
    <name evidence="1" type="ordered locus">Mboo_1713</name>
</gene>
<dbReference type="GeneID" id="5411306"/>
<dbReference type="RefSeq" id="WP_012107278.1">
    <property type="nucleotide sequence ID" value="NC_009712.1"/>
</dbReference>
<dbReference type="InterPro" id="IPR029058">
    <property type="entry name" value="AB_hydrolase_fold"/>
</dbReference>
<dbReference type="Gene3D" id="3.40.50.1820">
    <property type="entry name" value="alpha/beta hydrolase"/>
    <property type="match status" value="1"/>
</dbReference>
<dbReference type="EMBL" id="CP000780">
    <property type="protein sequence ID" value="ABS56230.1"/>
    <property type="molecule type" value="Genomic_DNA"/>
</dbReference>
<dbReference type="HOGENOM" id="CLU_060915_0_0_2"/>
<keyword evidence="2" id="KW-1185">Reference proteome</keyword>
<dbReference type="PROSITE" id="PS51257">
    <property type="entry name" value="PROKAR_LIPOPROTEIN"/>
    <property type="match status" value="1"/>
</dbReference>
<evidence type="ECO:0000313" key="1">
    <source>
        <dbReference type="EMBL" id="ABS56230.1"/>
    </source>
</evidence>
<dbReference type="SUPFAM" id="SSF53474">
    <property type="entry name" value="alpha/beta-Hydrolases"/>
    <property type="match status" value="1"/>
</dbReference>
<proteinExistence type="predicted"/>
<dbReference type="Proteomes" id="UP000002408">
    <property type="component" value="Chromosome"/>
</dbReference>
<evidence type="ECO:0008006" key="3">
    <source>
        <dbReference type="Google" id="ProtNLM"/>
    </source>
</evidence>
<organism evidence="1 2">
    <name type="scientific">Methanoregula boonei (strain DSM 21154 / JCM 14090 / 6A8)</name>
    <dbReference type="NCBI Taxonomy" id="456442"/>
    <lineage>
        <taxon>Archaea</taxon>
        <taxon>Methanobacteriati</taxon>
        <taxon>Methanobacteriota</taxon>
        <taxon>Stenosarchaea group</taxon>
        <taxon>Methanomicrobia</taxon>
        <taxon>Methanomicrobiales</taxon>
        <taxon>Methanoregulaceae</taxon>
        <taxon>Methanoregula</taxon>
    </lineage>
</organism>
<evidence type="ECO:0000313" key="2">
    <source>
        <dbReference type="Proteomes" id="UP000002408"/>
    </source>
</evidence>
<dbReference type="AlphaFoldDB" id="A7I919"/>
<name>A7I919_METB6</name>
<reference evidence="2" key="1">
    <citation type="journal article" date="2015" name="Microbiology">
        <title>Genome of Methanoregula boonei 6A8 reveals adaptations to oligotrophic peatland environments.</title>
        <authorList>
            <person name="Braeuer S."/>
            <person name="Cadillo-Quiroz H."/>
            <person name="Kyrpides N."/>
            <person name="Woyke T."/>
            <person name="Goodwin L."/>
            <person name="Detter C."/>
            <person name="Podell S."/>
            <person name="Yavitt J.B."/>
            <person name="Zinder S.H."/>
        </authorList>
    </citation>
    <scope>NUCLEOTIDE SEQUENCE [LARGE SCALE GENOMIC DNA]</scope>
    <source>
        <strain evidence="2">DSM 21154 / JCM 14090 / 6A8</strain>
    </source>
</reference>
<sequence precursor="true">MKSFLFCLILLLAAGTCGCLSSAPQGNPAGPVTSAITTSPASGISGSPVTGIPVGRSQFVFTDTLGNADRPITVYCYRPASWNQSGPILIVMPGAGRTGESPRDTWVPYADEYSGIVLVPEFSQQYYPGDMFYPLGYIYGSTWEPKTNWTYMAIEHLFDYVKNETGATTPTYLLDGHSAGGQFVHRLVTFLPDARYSRAVAANAGLYVMPDYTIPYPLGLEDSPLPQSELATVLSRKLIIMSGSLDTNPNDSSLANFPAAEAEGSTRFARAQAYYANAQAQAATLGVPLNWEYHIVPGVGHDEAGMAGPSAALLFNAS</sequence>
<protein>
    <recommendedName>
        <fullName evidence="3">Alpha/beta hydrolase</fullName>
    </recommendedName>
</protein>
<accession>A7I919</accession>
<dbReference type="ESTHER" id="metb6-a7i919">
    <property type="family name" value="PolyAspartate-hydrolase"/>
</dbReference>